<organism evidence="2 3">
    <name type="scientific">Novosphingobium organovorum</name>
    <dbReference type="NCBI Taxonomy" id="2930092"/>
    <lineage>
        <taxon>Bacteria</taxon>
        <taxon>Pseudomonadati</taxon>
        <taxon>Pseudomonadota</taxon>
        <taxon>Alphaproteobacteria</taxon>
        <taxon>Sphingomonadales</taxon>
        <taxon>Sphingomonadaceae</taxon>
        <taxon>Novosphingobium</taxon>
    </lineage>
</organism>
<dbReference type="EMBL" id="JALHLF010000106">
    <property type="protein sequence ID" value="MCJ2184479.1"/>
    <property type="molecule type" value="Genomic_DNA"/>
</dbReference>
<evidence type="ECO:0000313" key="3">
    <source>
        <dbReference type="Proteomes" id="UP001162881"/>
    </source>
</evidence>
<comment type="caution">
    <text evidence="2">The sequence shown here is derived from an EMBL/GenBank/DDBJ whole genome shotgun (WGS) entry which is preliminary data.</text>
</comment>
<gene>
    <name evidence="2" type="ORF">MTR62_17535</name>
</gene>
<name>A0ABT0BHH1_9SPHN</name>
<reference evidence="2" key="1">
    <citation type="submission" date="2022-03" db="EMBL/GenBank/DDBJ databases">
        <title>Identification of a novel bacterium isolated from mangrove sediments.</title>
        <authorList>
            <person name="Pan X."/>
        </authorList>
    </citation>
    <scope>NUCLEOTIDE SEQUENCE</scope>
    <source>
        <strain evidence="2">B1949</strain>
    </source>
</reference>
<evidence type="ECO:0000313" key="2">
    <source>
        <dbReference type="EMBL" id="MCJ2184479.1"/>
    </source>
</evidence>
<feature type="region of interest" description="Disordered" evidence="1">
    <location>
        <begin position="1"/>
        <end position="29"/>
    </location>
</feature>
<dbReference type="RefSeq" id="WP_159108040.1">
    <property type="nucleotide sequence ID" value="NZ_JALHLF010000106.1"/>
</dbReference>
<proteinExistence type="predicted"/>
<protein>
    <recommendedName>
        <fullName evidence="4">Transposase</fullName>
    </recommendedName>
</protein>
<accession>A0ABT0BHH1</accession>
<evidence type="ECO:0008006" key="4">
    <source>
        <dbReference type="Google" id="ProtNLM"/>
    </source>
</evidence>
<keyword evidence="3" id="KW-1185">Reference proteome</keyword>
<evidence type="ECO:0000256" key="1">
    <source>
        <dbReference type="SAM" id="MobiDB-lite"/>
    </source>
</evidence>
<sequence length="46" mass="5447">MLEYADKPDAKNREPRKAKPKREIDRKKLRAEINTKFSKSLAYLAQ</sequence>
<dbReference type="Proteomes" id="UP001162881">
    <property type="component" value="Unassembled WGS sequence"/>
</dbReference>